<dbReference type="PROSITE" id="PS00028">
    <property type="entry name" value="ZINC_FINGER_C2H2_1"/>
    <property type="match status" value="1"/>
</dbReference>
<name>A0AAV1X2X6_LUPLU</name>
<feature type="region of interest" description="Disordered" evidence="2">
    <location>
        <begin position="529"/>
        <end position="549"/>
    </location>
</feature>
<dbReference type="InterPro" id="IPR013087">
    <property type="entry name" value="Znf_C2H2_type"/>
</dbReference>
<protein>
    <recommendedName>
        <fullName evidence="3">C2H2-type domain-containing protein</fullName>
    </recommendedName>
</protein>
<evidence type="ECO:0000313" key="5">
    <source>
        <dbReference type="Proteomes" id="UP001497480"/>
    </source>
</evidence>
<keyword evidence="1" id="KW-0479">Metal-binding</keyword>
<proteinExistence type="predicted"/>
<feature type="region of interest" description="Disordered" evidence="2">
    <location>
        <begin position="694"/>
        <end position="714"/>
    </location>
</feature>
<dbReference type="AlphaFoldDB" id="A0AAV1X2X6"/>
<dbReference type="EMBL" id="CAXHTB010000012">
    <property type="protein sequence ID" value="CAL0316005.1"/>
    <property type="molecule type" value="Genomic_DNA"/>
</dbReference>
<dbReference type="Proteomes" id="UP001497480">
    <property type="component" value="Unassembled WGS sequence"/>
</dbReference>
<keyword evidence="5" id="KW-1185">Reference proteome</keyword>
<keyword evidence="1" id="KW-0862">Zinc</keyword>
<feature type="compositionally biased region" description="Basic residues" evidence="2">
    <location>
        <begin position="697"/>
        <end position="714"/>
    </location>
</feature>
<gene>
    <name evidence="4" type="ORF">LLUT_LOCUS17065</name>
</gene>
<evidence type="ECO:0000256" key="1">
    <source>
        <dbReference type="PROSITE-ProRule" id="PRU00042"/>
    </source>
</evidence>
<dbReference type="GO" id="GO:0008270">
    <property type="term" value="F:zinc ion binding"/>
    <property type="evidence" value="ECO:0007669"/>
    <property type="project" value="UniProtKB-KW"/>
</dbReference>
<evidence type="ECO:0000259" key="3">
    <source>
        <dbReference type="PROSITE" id="PS50157"/>
    </source>
</evidence>
<feature type="compositionally biased region" description="Basic and acidic residues" evidence="2">
    <location>
        <begin position="317"/>
        <end position="326"/>
    </location>
</feature>
<dbReference type="PANTHER" id="PTHR36055">
    <property type="entry name" value="C2H2-LIKE ZINC FINGER PROTEIN"/>
    <property type="match status" value="1"/>
</dbReference>
<reference evidence="4 5" key="1">
    <citation type="submission" date="2024-03" db="EMBL/GenBank/DDBJ databases">
        <authorList>
            <person name="Martinez-Hernandez J."/>
        </authorList>
    </citation>
    <scope>NUCLEOTIDE SEQUENCE [LARGE SCALE GENOMIC DNA]</scope>
</reference>
<keyword evidence="1" id="KW-0863">Zinc-finger</keyword>
<comment type="caution">
    <text evidence="4">The sequence shown here is derived from an EMBL/GenBank/DDBJ whole genome shotgun (WGS) entry which is preliminary data.</text>
</comment>
<accession>A0AAV1X2X6</accession>
<dbReference type="PROSITE" id="PS50157">
    <property type="entry name" value="ZINC_FINGER_C2H2_2"/>
    <property type="match status" value="1"/>
</dbReference>
<feature type="domain" description="C2H2-type" evidence="3">
    <location>
        <begin position="66"/>
        <end position="94"/>
    </location>
</feature>
<sequence>MAIARFTDSGTPHVMETEDINDSLHNNVTRKGNVDSLDQWVQLLNALDHPELPGWPFFSPVKIQMQKCNKCSREFCSPINCRRHIRAYHRSKKHDKDSKINRDLLGAYWDKLSVEEAREVVSFRNVKLEEVPGSLILIALSNLIKDQIVSPLPQYYYYMRAGSALLDIVESRSSSFLISSQDLFNILDDSSEKTFLCGAAMSMQRYVFDGDAQRICLEPKNLVACTSFLLEQKLTSTKIPIPQRLQPHKERRVEKEINVERKSSTLRGAIGMKAKAWLADKDAEALRCQNLLMEEEDAARRRQARILEKKHKKKLKQKEQKAREQLEADTEIEENNRSTMEAVPPAEVSLDTHDFEGHNPDTVVSHAPSPHVTFHCPETTEVVDGNPQSKNDCDTHQNIEQQRSQVHNRQRLKVARRHGLPKSQRAVANGLRASQNSQTSKLEVIQKCGTLHEQKAAPIVKGSKVWTRKPKPEIGRVMSEARLQKEPEQGKNHEILIGSISIPLGNCSQSEGNLVASHADCMGVNLSKHNSAQEKPMKTDSSQSGKPVKLWRPVSQHGTKDQLPLRSGGTEADAVYRKNYQTLSGRSSVRLSYIDGNDIGSRNNFSNIGAKIDPRNFWFSSHAAKAFLAQRWKEAISSNHVKLVVSLDSESPGCQEVQDYEPGMCRCSDADRCSSLSSAENPLAATARVTKSIPRMKPGKGSKMKYIPKKKAAT</sequence>
<organism evidence="4 5">
    <name type="scientific">Lupinus luteus</name>
    <name type="common">European yellow lupine</name>
    <dbReference type="NCBI Taxonomy" id="3873"/>
    <lineage>
        <taxon>Eukaryota</taxon>
        <taxon>Viridiplantae</taxon>
        <taxon>Streptophyta</taxon>
        <taxon>Embryophyta</taxon>
        <taxon>Tracheophyta</taxon>
        <taxon>Spermatophyta</taxon>
        <taxon>Magnoliopsida</taxon>
        <taxon>eudicotyledons</taxon>
        <taxon>Gunneridae</taxon>
        <taxon>Pentapetalae</taxon>
        <taxon>rosids</taxon>
        <taxon>fabids</taxon>
        <taxon>Fabales</taxon>
        <taxon>Fabaceae</taxon>
        <taxon>Papilionoideae</taxon>
        <taxon>50 kb inversion clade</taxon>
        <taxon>genistoids sensu lato</taxon>
        <taxon>core genistoids</taxon>
        <taxon>Genisteae</taxon>
        <taxon>Lupinus</taxon>
    </lineage>
</organism>
<evidence type="ECO:0000313" key="4">
    <source>
        <dbReference type="EMBL" id="CAL0316005.1"/>
    </source>
</evidence>
<dbReference type="PANTHER" id="PTHR36055:SF1">
    <property type="entry name" value="C2H2-LIKE ZINC FINGER PROTEIN"/>
    <property type="match status" value="1"/>
</dbReference>
<feature type="region of interest" description="Disordered" evidence="2">
    <location>
        <begin position="309"/>
        <end position="342"/>
    </location>
</feature>
<evidence type="ECO:0000256" key="2">
    <source>
        <dbReference type="SAM" id="MobiDB-lite"/>
    </source>
</evidence>